<dbReference type="GO" id="GO:0019752">
    <property type="term" value="P:carboxylic acid metabolic process"/>
    <property type="evidence" value="ECO:0007669"/>
    <property type="project" value="InterPro"/>
</dbReference>
<dbReference type="Gene3D" id="3.40.640.10">
    <property type="entry name" value="Type I PLP-dependent aspartate aminotransferase-like (Major domain)"/>
    <property type="match status" value="1"/>
</dbReference>
<comment type="caution">
    <text evidence="8">The sequence shown here is derived from an EMBL/GenBank/DDBJ whole genome shotgun (WGS) entry which is preliminary data.</text>
</comment>
<feature type="modified residue" description="N6-(pyridoxal phosphate)lysine" evidence="6">
    <location>
        <position position="329"/>
    </location>
</feature>
<dbReference type="InterPro" id="IPR021115">
    <property type="entry name" value="Pyridoxal-P_BS"/>
</dbReference>
<evidence type="ECO:0000256" key="4">
    <source>
        <dbReference type="ARBA" id="ARBA00022898"/>
    </source>
</evidence>
<dbReference type="Pfam" id="PF00282">
    <property type="entry name" value="Pyridoxal_deC"/>
    <property type="match status" value="1"/>
</dbReference>
<comment type="similarity">
    <text evidence="2 7">Belongs to the group II decarboxylase family.</text>
</comment>
<dbReference type="GO" id="GO:0005737">
    <property type="term" value="C:cytoplasm"/>
    <property type="evidence" value="ECO:0007669"/>
    <property type="project" value="TreeGrafter"/>
</dbReference>
<dbReference type="InterPro" id="IPR002129">
    <property type="entry name" value="PyrdxlP-dep_de-COase"/>
</dbReference>
<evidence type="ECO:0000256" key="7">
    <source>
        <dbReference type="RuleBase" id="RU000382"/>
    </source>
</evidence>
<keyword evidence="5 7" id="KW-0456">Lyase</keyword>
<dbReference type="GO" id="GO:0016831">
    <property type="term" value="F:carboxy-lyase activity"/>
    <property type="evidence" value="ECO:0007669"/>
    <property type="project" value="UniProtKB-KW"/>
</dbReference>
<keyword evidence="4 6" id="KW-0663">Pyridoxal phosphate</keyword>
<dbReference type="Gene3D" id="3.90.1150.10">
    <property type="entry name" value="Aspartate Aminotransferase, domain 1"/>
    <property type="match status" value="1"/>
</dbReference>
<protein>
    <recommendedName>
        <fullName evidence="10">Aromatic-L-amino-acid decarboxylase</fullName>
    </recommendedName>
</protein>
<evidence type="ECO:0000256" key="1">
    <source>
        <dbReference type="ARBA" id="ARBA00001933"/>
    </source>
</evidence>
<evidence type="ECO:0000256" key="6">
    <source>
        <dbReference type="PIRSR" id="PIRSR602129-50"/>
    </source>
</evidence>
<reference evidence="8" key="1">
    <citation type="submission" date="2022-11" db="EMBL/GenBank/DDBJ databases">
        <authorList>
            <person name="Petersen C."/>
        </authorList>
    </citation>
    <scope>NUCLEOTIDE SEQUENCE</scope>
    <source>
        <strain evidence="8">IBT 19713</strain>
    </source>
</reference>
<reference evidence="8" key="2">
    <citation type="journal article" date="2023" name="IMA Fungus">
        <title>Comparative genomic study of the Penicillium genus elucidates a diverse pangenome and 15 lateral gene transfer events.</title>
        <authorList>
            <person name="Petersen C."/>
            <person name="Sorensen T."/>
            <person name="Nielsen M.R."/>
            <person name="Sondergaard T.E."/>
            <person name="Sorensen J.L."/>
            <person name="Fitzpatrick D.A."/>
            <person name="Frisvad J.C."/>
            <person name="Nielsen K.L."/>
        </authorList>
    </citation>
    <scope>NUCLEOTIDE SEQUENCE</scope>
    <source>
        <strain evidence="8">IBT 19713</strain>
    </source>
</reference>
<evidence type="ECO:0000313" key="9">
    <source>
        <dbReference type="Proteomes" id="UP001150941"/>
    </source>
</evidence>
<dbReference type="AlphaFoldDB" id="A0A9W9NA19"/>
<dbReference type="GeneID" id="83207417"/>
<dbReference type="InterPro" id="IPR010977">
    <property type="entry name" value="Aromatic_deC"/>
</dbReference>
<name>A0A9W9NA19_9EURO</name>
<dbReference type="InterPro" id="IPR015424">
    <property type="entry name" value="PyrdxlP-dep_Trfase"/>
</dbReference>
<dbReference type="SUPFAM" id="SSF53383">
    <property type="entry name" value="PLP-dependent transferases"/>
    <property type="match status" value="1"/>
</dbReference>
<dbReference type="GO" id="GO:0030170">
    <property type="term" value="F:pyridoxal phosphate binding"/>
    <property type="evidence" value="ECO:0007669"/>
    <property type="project" value="InterPro"/>
</dbReference>
<organism evidence="8 9">
    <name type="scientific">Penicillium chermesinum</name>
    <dbReference type="NCBI Taxonomy" id="63820"/>
    <lineage>
        <taxon>Eukaryota</taxon>
        <taxon>Fungi</taxon>
        <taxon>Dikarya</taxon>
        <taxon>Ascomycota</taxon>
        <taxon>Pezizomycotina</taxon>
        <taxon>Eurotiomycetes</taxon>
        <taxon>Eurotiomycetidae</taxon>
        <taxon>Eurotiales</taxon>
        <taxon>Aspergillaceae</taxon>
        <taxon>Penicillium</taxon>
    </lineage>
</organism>
<dbReference type="PANTHER" id="PTHR11999:SF70">
    <property type="entry name" value="MIP05841P"/>
    <property type="match status" value="1"/>
</dbReference>
<evidence type="ECO:0000313" key="8">
    <source>
        <dbReference type="EMBL" id="KAJ5215139.1"/>
    </source>
</evidence>
<dbReference type="PANTHER" id="PTHR11999">
    <property type="entry name" value="GROUP II PYRIDOXAL-5-PHOSPHATE DECARBOXYLASE"/>
    <property type="match status" value="1"/>
</dbReference>
<dbReference type="InterPro" id="IPR015421">
    <property type="entry name" value="PyrdxlP-dep_Trfase_major"/>
</dbReference>
<dbReference type="OrthoDB" id="639767at2759"/>
<dbReference type="Proteomes" id="UP001150941">
    <property type="component" value="Unassembled WGS sequence"/>
</dbReference>
<dbReference type="GO" id="GO:0006520">
    <property type="term" value="P:amino acid metabolic process"/>
    <property type="evidence" value="ECO:0007669"/>
    <property type="project" value="InterPro"/>
</dbReference>
<dbReference type="PROSITE" id="PS00392">
    <property type="entry name" value="DDC_GAD_HDC_YDC"/>
    <property type="match status" value="1"/>
</dbReference>
<sequence>MSKTPQAVLPPRLPTSTHGRAFERDLITLPPRVSSLTLPPQEMDREQFRVAAHSAIDDILNYFEGIPDRRVVPAVEPGYLRPLIPSDPPTEPESVTFPSILGEMYSATFTAPAFNWLCSPACTELETIVMDWVAKALGLPGCFLSSSETNGGGVIQNSASDAIATMMVAARERRVREMVLAEGRQEGTLEYDERKMDLQPRLVAIASDQTHSSAAKGALIAGTRFRSVPTRLDENMEMTGPHLREVLEKCERDNLTPYHLTMTLGTTNICSVDRFAEIKAVLREKPAWQRIWVHVDAAYAGAALVADEWQYLAQEFAEGVDSFNMNLHKWLLVNFDASALFVRNRLDLTNALDVTPTYLRNPYSDMGTVIDYRNWSISLGRRFRALKIWFVLRSYGLNGMKAHIRKTIGFGDIFAGLIRSRSDRFEIVTKPAFALTVFRVKNPQVADQTPTVCRKDETADTLTKTVYELVNSRGEIFITSTVVDGIYVIRVISANPLADEKNVRNAFDIILRTTEEVLQRQ</sequence>
<accession>A0A9W9NA19</accession>
<keyword evidence="9" id="KW-1185">Reference proteome</keyword>
<evidence type="ECO:0000256" key="3">
    <source>
        <dbReference type="ARBA" id="ARBA00022793"/>
    </source>
</evidence>
<dbReference type="InterPro" id="IPR015422">
    <property type="entry name" value="PyrdxlP-dep_Trfase_small"/>
</dbReference>
<dbReference type="RefSeq" id="XP_058325636.1">
    <property type="nucleotide sequence ID" value="XM_058480113.1"/>
</dbReference>
<dbReference type="PRINTS" id="PR00800">
    <property type="entry name" value="YHDCRBOXLASE"/>
</dbReference>
<gene>
    <name evidence="8" type="ORF">N7468_010818</name>
</gene>
<evidence type="ECO:0008006" key="10">
    <source>
        <dbReference type="Google" id="ProtNLM"/>
    </source>
</evidence>
<keyword evidence="3" id="KW-0210">Decarboxylase</keyword>
<evidence type="ECO:0000256" key="5">
    <source>
        <dbReference type="ARBA" id="ARBA00023239"/>
    </source>
</evidence>
<dbReference type="EMBL" id="JAPQKS010000009">
    <property type="protein sequence ID" value="KAJ5215139.1"/>
    <property type="molecule type" value="Genomic_DNA"/>
</dbReference>
<proteinExistence type="inferred from homology"/>
<evidence type="ECO:0000256" key="2">
    <source>
        <dbReference type="ARBA" id="ARBA00009533"/>
    </source>
</evidence>
<comment type="cofactor">
    <cofactor evidence="1 6 7">
        <name>pyridoxal 5'-phosphate</name>
        <dbReference type="ChEBI" id="CHEBI:597326"/>
    </cofactor>
</comment>